<dbReference type="Proteomes" id="UP000223589">
    <property type="component" value="Segment"/>
</dbReference>
<sequence length="215" mass="24114">MLACDSSSCQRRMMAARILMLYPEIRINVFSLSKRNTLLGLPPFEGKTFSSKLRESSCAIFNISRRTLSCSFPVNSAISRLDMVCASLTFINSFMVSSPLVGVDIFNFEHSHRSNQILYRDDKKRPRKGPFSHSSILLRYFRNFSRLSIASAKSVPVSLCPRKPVHNSFFNACCSAGSRISNALRTSYTSQVILSPSVFVIVRLYLLVIPASPVK</sequence>
<accession>A0A1L7DS91</accession>
<organism evidence="1 2">
    <name type="scientific">Salmonella phage LPSE1</name>
    <dbReference type="NCBI Taxonomy" id="1929963"/>
    <lineage>
        <taxon>Viruses</taxon>
        <taxon>Duplodnaviria</taxon>
        <taxon>Heunggongvirae</taxon>
        <taxon>Uroviricota</taxon>
        <taxon>Caudoviricetes</taxon>
        <taxon>Sarkviridae</taxon>
        <taxon>Guernseyvirinae</taxon>
        <taxon>Jerseyvirus</taxon>
        <taxon>Jerseyvirus LPSE1</taxon>
    </lineage>
</organism>
<keyword evidence="2" id="KW-1185">Reference proteome</keyword>
<evidence type="ECO:0000313" key="1">
    <source>
        <dbReference type="EMBL" id="APU03013.1"/>
    </source>
</evidence>
<evidence type="ECO:0000313" key="2">
    <source>
        <dbReference type="Proteomes" id="UP000223589"/>
    </source>
</evidence>
<dbReference type="EMBL" id="KY379853">
    <property type="protein sequence ID" value="APU03013.1"/>
    <property type="molecule type" value="Genomic_DNA"/>
</dbReference>
<proteinExistence type="predicted"/>
<reference evidence="1 2" key="1">
    <citation type="submission" date="2016-12" db="EMBL/GenBank/DDBJ databases">
        <title>Complete Genome Sequence of Salmonella enterica Serovar Enteritidis Bacteriophage LPSE1, Isolated in China.</title>
        <authorList>
            <person name="Huang C."/>
            <person name="Dong X."/>
            <person name="Shi J."/>
            <person name="Li Z."/>
            <person name="Chen D."/>
            <person name="Li J."/>
            <person name="Wang X."/>
        </authorList>
    </citation>
    <scope>NUCLEOTIDE SEQUENCE [LARGE SCALE GENOMIC DNA]</scope>
</reference>
<protein>
    <submittedName>
        <fullName evidence="1">Uncharacterized protein</fullName>
    </submittedName>
</protein>
<name>A0A1L7DS91_9CAUD</name>
<gene>
    <name evidence="1" type="ORF">LPSE_00059</name>
</gene>